<dbReference type="InterPro" id="IPR005033">
    <property type="entry name" value="YEATS"/>
</dbReference>
<dbReference type="FunCoup" id="A0A1V8SBD0">
    <property type="interactions" value="1267"/>
</dbReference>
<evidence type="ECO:0000259" key="7">
    <source>
        <dbReference type="PROSITE" id="PS51037"/>
    </source>
</evidence>
<dbReference type="PANTHER" id="PTHR47573">
    <property type="entry name" value="PROTEIN AF-9 HOMOLOG"/>
    <property type="match status" value="1"/>
</dbReference>
<dbReference type="InterPro" id="IPR038704">
    <property type="entry name" value="YEAST_sf"/>
</dbReference>
<dbReference type="Gene3D" id="2.60.40.1970">
    <property type="entry name" value="YEATS domain"/>
    <property type="match status" value="1"/>
</dbReference>
<comment type="caution">
    <text evidence="8">The sequence shown here is derived from an EMBL/GenBank/DDBJ whole genome shotgun (WGS) entry which is preliminary data.</text>
</comment>
<sequence length="264" mass="29947">MPAAPSKRLRGQKIARNFIIGNSAVQLPHPLFIDPPSGHTKGWRVYVRPLPNGPDITTWLKKVQFKLHHTYADASRTIESANVKDGCFEIQETGYGEFGVELRLYFPTESGEKAQYREHYLVLTYWGSPEQQAAQEAKNWIVSERVETIEFNEPTVDFAKTLTSEEQFNWLKVKKGRGKGKKPEYVFEGEIDPSALLPEKAPEGKDGSGMGAGAAWSQRYERQVISQLTSSEKILQGMIEEEQGKMEERKRRMEELGRAIESKG</sequence>
<dbReference type="Pfam" id="PF03366">
    <property type="entry name" value="YEATS"/>
    <property type="match status" value="1"/>
</dbReference>
<feature type="domain" description="YEATS" evidence="7">
    <location>
        <begin position="8"/>
        <end position="165"/>
    </location>
</feature>
<feature type="region of interest" description="Disordered" evidence="6">
    <location>
        <begin position="238"/>
        <end position="264"/>
    </location>
</feature>
<evidence type="ECO:0000256" key="1">
    <source>
        <dbReference type="ARBA" id="ARBA00022408"/>
    </source>
</evidence>
<feature type="compositionally biased region" description="Basic and acidic residues" evidence="6">
    <location>
        <begin position="242"/>
        <end position="264"/>
    </location>
</feature>
<dbReference type="EMBL" id="NAJO01000067">
    <property type="protein sequence ID" value="OQN96369.1"/>
    <property type="molecule type" value="Genomic_DNA"/>
</dbReference>
<keyword evidence="9" id="KW-1185">Reference proteome</keyword>
<evidence type="ECO:0000313" key="8">
    <source>
        <dbReference type="EMBL" id="OQN96369.1"/>
    </source>
</evidence>
<evidence type="ECO:0000256" key="4">
    <source>
        <dbReference type="ARBA" id="ARBA00023242"/>
    </source>
</evidence>
<dbReference type="GO" id="GO:0000785">
    <property type="term" value="C:chromatin"/>
    <property type="evidence" value="ECO:0007669"/>
    <property type="project" value="UniProtKB-ARBA"/>
</dbReference>
<dbReference type="PANTHER" id="PTHR47573:SF1">
    <property type="entry name" value="PROTEIN AF-9 HOMOLOG"/>
    <property type="match status" value="1"/>
</dbReference>
<organism evidence="8 9">
    <name type="scientific">Cryoendolithus antarcticus</name>
    <dbReference type="NCBI Taxonomy" id="1507870"/>
    <lineage>
        <taxon>Eukaryota</taxon>
        <taxon>Fungi</taxon>
        <taxon>Dikarya</taxon>
        <taxon>Ascomycota</taxon>
        <taxon>Pezizomycotina</taxon>
        <taxon>Dothideomycetes</taxon>
        <taxon>Dothideomycetidae</taxon>
        <taxon>Cladosporiales</taxon>
        <taxon>Cladosporiaceae</taxon>
        <taxon>Cryoendolithus</taxon>
    </lineage>
</organism>
<evidence type="ECO:0000256" key="5">
    <source>
        <dbReference type="PROSITE-ProRule" id="PRU00376"/>
    </source>
</evidence>
<dbReference type="GO" id="GO:0006355">
    <property type="term" value="P:regulation of DNA-templated transcription"/>
    <property type="evidence" value="ECO:0007669"/>
    <property type="project" value="InterPro"/>
</dbReference>
<dbReference type="InParanoid" id="A0A1V8SBD0"/>
<dbReference type="Proteomes" id="UP000192596">
    <property type="component" value="Unassembled WGS sequence"/>
</dbReference>
<dbReference type="OrthoDB" id="16041at2759"/>
<evidence type="ECO:0000256" key="6">
    <source>
        <dbReference type="SAM" id="MobiDB-lite"/>
    </source>
</evidence>
<dbReference type="PROSITE" id="PS51037">
    <property type="entry name" value="YEATS"/>
    <property type="match status" value="1"/>
</dbReference>
<protein>
    <recommendedName>
        <fullName evidence="1">Protein AF-9 homolog</fullName>
    </recommendedName>
</protein>
<gene>
    <name evidence="8" type="ORF">B0A48_17621</name>
</gene>
<evidence type="ECO:0000256" key="3">
    <source>
        <dbReference type="ARBA" id="ARBA00023163"/>
    </source>
</evidence>
<evidence type="ECO:0000256" key="2">
    <source>
        <dbReference type="ARBA" id="ARBA00023015"/>
    </source>
</evidence>
<keyword evidence="2" id="KW-0805">Transcription regulation</keyword>
<comment type="subcellular location">
    <subcellularLocation>
        <location evidence="5">Nucleus</location>
    </subcellularLocation>
</comment>
<reference evidence="9" key="1">
    <citation type="submission" date="2017-03" db="EMBL/GenBank/DDBJ databases">
        <title>Genomes of endolithic fungi from Antarctica.</title>
        <authorList>
            <person name="Coleine C."/>
            <person name="Masonjones S."/>
            <person name="Stajich J.E."/>
        </authorList>
    </citation>
    <scope>NUCLEOTIDE SEQUENCE [LARGE SCALE GENOMIC DNA]</scope>
    <source>
        <strain evidence="9">CCFEE 5527</strain>
    </source>
</reference>
<keyword evidence="4 5" id="KW-0539">Nucleus</keyword>
<dbReference type="AlphaFoldDB" id="A0A1V8SBD0"/>
<dbReference type="STRING" id="1507870.A0A1V8SBD0"/>
<evidence type="ECO:0000313" key="9">
    <source>
        <dbReference type="Proteomes" id="UP000192596"/>
    </source>
</evidence>
<dbReference type="InterPro" id="IPR055129">
    <property type="entry name" value="YEATS_dom"/>
</dbReference>
<dbReference type="GO" id="GO:0005634">
    <property type="term" value="C:nucleus"/>
    <property type="evidence" value="ECO:0007669"/>
    <property type="project" value="UniProtKB-SubCell"/>
</dbReference>
<name>A0A1V8SBD0_9PEZI</name>
<keyword evidence="3" id="KW-0804">Transcription</keyword>
<proteinExistence type="predicted"/>
<accession>A0A1V8SBD0</accession>